<sequence>MSFLWGSTKSKKNKHRKAAGSHSPGAIPLQRVKTARKGVPIDYPRTLEKMHGESLLFRTSLLSELVGAGKSGIGPPDLVHCTEWDKFHDEKIGEFFHITGTDVSSISMPIAFLKLIKWNDGKKLKSASLKNDNISTYCSFNLFQKLDIRLRYESEDVYQVNVTNCSNGNNDIPLSDLIWEETFVSCCIRSMITNLDCERKIPGLVELPFVFENRSATDYKRVIDVLCRFLPRFLECGWNSTKSVYATILNNYLTETLLIFLSITPAFITDYAIQVLDNLITNDPLNFKYYAIVVISIMEQSNDRDMEMIKKIHAILDILLPELYGLPSDKPDNSDIINCITDVLNIQARFLLNSGDYELSLSVATMATNLSSDSFESWFLLSRCYTFSQEYGKALLSINSMPCLPEYDIIKQSLTTAFNLTMNYYKAPFFHTREHCTMTSHELNHLMNTMHYENELELKTIIFGRTIMPNESKYGCIDDIWKKSCLELGPISGPQSDNLINFVSQQEVDSIGDLTLLKRSKETRQRSWFNEQVNLLLMELVARIGWNAVLQLRSDVFVMESKFKMIDSSDELSTELRKKRLCQRWFDTIFLDIYEDLSISTSSQENKATAKYSGLEWELLGLTLLRVGDLSDAVACLRTSILARFDPISCHQLLSLYLSLDFNDVYMKRFDVDIVLDLLVKLISFRIRFYDKFQIFALQVLRKLKGQLSPEIIKNKIINSPHGQEGIAVIIDYMLECLSEDGNETDLASERPHENASFTTGELAN</sequence>
<proteinExistence type="predicted"/>
<dbReference type="InterPro" id="IPR011990">
    <property type="entry name" value="TPR-like_helical_dom_sf"/>
</dbReference>
<organism evidence="2 3">
    <name type="scientific">Saccharomyces pastorianus</name>
    <name type="common">Lager yeast</name>
    <name type="synonym">Saccharomyces cerevisiae x Saccharomyces eubayanus</name>
    <dbReference type="NCBI Taxonomy" id="27292"/>
    <lineage>
        <taxon>Eukaryota</taxon>
        <taxon>Fungi</taxon>
        <taxon>Dikarya</taxon>
        <taxon>Ascomycota</taxon>
        <taxon>Saccharomycotina</taxon>
        <taxon>Saccharomycetes</taxon>
        <taxon>Saccharomycetales</taxon>
        <taxon>Saccharomycetaceae</taxon>
        <taxon>Saccharomyces</taxon>
    </lineage>
</organism>
<reference evidence="2 3" key="1">
    <citation type="journal article" date="2019" name="BMC Genomics">
        <title>Chromosome level assembly and comparative genome analysis confirm lager-brewing yeasts originated from a single hybridization.</title>
        <authorList>
            <person name="Salazar A.N."/>
            <person name="Gorter de Vries A.R."/>
            <person name="van den Broek M."/>
            <person name="Brouwers N."/>
            <person name="de la Torre Cortes P."/>
            <person name="Kuijpers N.G.A."/>
            <person name="Daran J.G."/>
            <person name="Abeel T."/>
        </authorList>
    </citation>
    <scope>NUCLEOTIDE SEQUENCE [LARGE SCALE GENOMIC DNA]</scope>
    <source>
        <strain evidence="2 3">CBS 1483</strain>
    </source>
</reference>
<dbReference type="EMBL" id="CP049008">
    <property type="protein sequence ID" value="QID86471.1"/>
    <property type="molecule type" value="Genomic_DNA"/>
</dbReference>
<dbReference type="Proteomes" id="UP000501346">
    <property type="component" value="Chromosome SeXI"/>
</dbReference>
<feature type="compositionally biased region" description="Basic residues" evidence="1">
    <location>
        <begin position="9"/>
        <end position="19"/>
    </location>
</feature>
<feature type="region of interest" description="Disordered" evidence="1">
    <location>
        <begin position="1"/>
        <end position="30"/>
    </location>
</feature>
<dbReference type="GO" id="GO:0034044">
    <property type="term" value="C:exomer complex"/>
    <property type="evidence" value="ECO:0007669"/>
    <property type="project" value="TreeGrafter"/>
</dbReference>
<accession>A0A6C1EC35</accession>
<dbReference type="InterPro" id="IPR015374">
    <property type="entry name" value="ChAPs"/>
</dbReference>
<dbReference type="AlphaFoldDB" id="A0A6C1EC35"/>
<evidence type="ECO:0000313" key="2">
    <source>
        <dbReference type="EMBL" id="QID86471.1"/>
    </source>
</evidence>
<dbReference type="Pfam" id="PF09295">
    <property type="entry name" value="ChAPs"/>
    <property type="match status" value="2"/>
</dbReference>
<dbReference type="GO" id="GO:0006893">
    <property type="term" value="P:Golgi to plasma membrane transport"/>
    <property type="evidence" value="ECO:0007669"/>
    <property type="project" value="UniProtKB-ARBA"/>
</dbReference>
<dbReference type="PANTHER" id="PTHR31975">
    <property type="entry name" value="BUD SITE SELECTION PROTEIN 7-RELATED"/>
    <property type="match status" value="1"/>
</dbReference>
<gene>
    <name evidence="2" type="primary">BCH2_2</name>
    <name evidence="2" type="ORF">GRS66_009101</name>
</gene>
<protein>
    <submittedName>
        <fullName evidence="2">ChAPs (Chs5p-Arf1p-binding proteins) member 2</fullName>
    </submittedName>
</protein>
<dbReference type="SUPFAM" id="SSF48452">
    <property type="entry name" value="TPR-like"/>
    <property type="match status" value="1"/>
</dbReference>
<evidence type="ECO:0000256" key="1">
    <source>
        <dbReference type="SAM" id="MobiDB-lite"/>
    </source>
</evidence>
<name>A0A6C1EC35_SACPS</name>
<evidence type="ECO:0000313" key="3">
    <source>
        <dbReference type="Proteomes" id="UP000501346"/>
    </source>
</evidence>
<dbReference type="Gene3D" id="1.25.40.10">
    <property type="entry name" value="Tetratricopeptide repeat domain"/>
    <property type="match status" value="1"/>
</dbReference>
<feature type="compositionally biased region" description="Polar residues" evidence="1">
    <location>
        <begin position="756"/>
        <end position="765"/>
    </location>
</feature>
<dbReference type="OrthoDB" id="434695at2759"/>
<feature type="region of interest" description="Disordered" evidence="1">
    <location>
        <begin position="744"/>
        <end position="765"/>
    </location>
</feature>
<dbReference type="PANTHER" id="PTHR31975:SF2">
    <property type="entry name" value="CHITIN BIOSYNTHESIS PROTEIN CHS6-RELATED"/>
    <property type="match status" value="1"/>
</dbReference>
<keyword evidence="3" id="KW-1185">Reference proteome</keyword>